<proteinExistence type="predicted"/>
<accession>A0A1J7J801</accession>
<evidence type="ECO:0000256" key="1">
    <source>
        <dbReference type="SAM" id="MobiDB-lite"/>
    </source>
</evidence>
<dbReference type="EMBL" id="KV875097">
    <property type="protein sequence ID" value="OIW29425.1"/>
    <property type="molecule type" value="Genomic_DNA"/>
</dbReference>
<keyword evidence="3" id="KW-1185">Reference proteome</keyword>
<name>A0A1J7J801_9PEZI</name>
<dbReference type="Proteomes" id="UP000182658">
    <property type="component" value="Unassembled WGS sequence"/>
</dbReference>
<evidence type="ECO:0000313" key="3">
    <source>
        <dbReference type="Proteomes" id="UP000182658"/>
    </source>
</evidence>
<gene>
    <name evidence="2" type="ORF">CONLIGDRAFT_325064</name>
</gene>
<dbReference type="InParanoid" id="A0A1J7J801"/>
<sequence length="124" mass="13894">MDTANLSQPIYHHRRFGHSHPHPHLTYRGPGGKKMAILKMALIGTGVWLIAKKFMHPGDHYHHHRHACPDCAGPTTVRTGQLSKGSSWPGPPGVAHRYPYRPASYNDFDAQYGSKHVVREADNN</sequence>
<dbReference type="AlphaFoldDB" id="A0A1J7J801"/>
<evidence type="ECO:0000313" key="2">
    <source>
        <dbReference type="EMBL" id="OIW29425.1"/>
    </source>
</evidence>
<feature type="compositionally biased region" description="Polar residues" evidence="1">
    <location>
        <begin position="76"/>
        <end position="86"/>
    </location>
</feature>
<organism evidence="2 3">
    <name type="scientific">Coniochaeta ligniaria NRRL 30616</name>
    <dbReference type="NCBI Taxonomy" id="1408157"/>
    <lineage>
        <taxon>Eukaryota</taxon>
        <taxon>Fungi</taxon>
        <taxon>Dikarya</taxon>
        <taxon>Ascomycota</taxon>
        <taxon>Pezizomycotina</taxon>
        <taxon>Sordariomycetes</taxon>
        <taxon>Sordariomycetidae</taxon>
        <taxon>Coniochaetales</taxon>
        <taxon>Coniochaetaceae</taxon>
        <taxon>Coniochaeta</taxon>
    </lineage>
</organism>
<protein>
    <submittedName>
        <fullName evidence="2">Uncharacterized protein</fullName>
    </submittedName>
</protein>
<feature type="region of interest" description="Disordered" evidence="1">
    <location>
        <begin position="74"/>
        <end position="94"/>
    </location>
</feature>
<reference evidence="2 3" key="1">
    <citation type="submission" date="2016-10" db="EMBL/GenBank/DDBJ databases">
        <title>Draft genome sequence of Coniochaeta ligniaria NRRL30616, a lignocellulolytic fungus for bioabatement of inhibitors in plant biomass hydrolysates.</title>
        <authorList>
            <consortium name="DOE Joint Genome Institute"/>
            <person name="Jimenez D.J."/>
            <person name="Hector R.E."/>
            <person name="Riley R."/>
            <person name="Sun H."/>
            <person name="Grigoriev I.V."/>
            <person name="Van Elsas J.D."/>
            <person name="Nichols N.N."/>
        </authorList>
    </citation>
    <scope>NUCLEOTIDE SEQUENCE [LARGE SCALE GENOMIC DNA]</scope>
    <source>
        <strain evidence="2 3">NRRL 30616</strain>
    </source>
</reference>